<evidence type="ECO:0000256" key="2">
    <source>
        <dbReference type="SAM" id="Phobius"/>
    </source>
</evidence>
<evidence type="ECO:0000313" key="3">
    <source>
        <dbReference type="EMBL" id="PQP93853.1"/>
    </source>
</evidence>
<comment type="caution">
    <text evidence="3">The sequence shown here is derived from an EMBL/GenBank/DDBJ whole genome shotgun (WGS) entry which is preliminary data.</text>
</comment>
<dbReference type="EMBL" id="PJQY01002423">
    <property type="protein sequence ID" value="PQP93853.1"/>
    <property type="molecule type" value="Genomic_DNA"/>
</dbReference>
<evidence type="ECO:0000313" key="4">
    <source>
        <dbReference type="Proteomes" id="UP000250321"/>
    </source>
</evidence>
<keyword evidence="2" id="KW-0812">Transmembrane</keyword>
<accession>A0A314XRC5</accession>
<feature type="region of interest" description="Disordered" evidence="1">
    <location>
        <begin position="88"/>
        <end position="117"/>
    </location>
</feature>
<dbReference type="AlphaFoldDB" id="A0A314XRC5"/>
<feature type="transmembrane region" description="Helical" evidence="2">
    <location>
        <begin position="42"/>
        <end position="63"/>
    </location>
</feature>
<keyword evidence="2" id="KW-1133">Transmembrane helix</keyword>
<protein>
    <submittedName>
        <fullName evidence="3">Glutamate receptor 2.3-like</fullName>
    </submittedName>
</protein>
<sequence length="117" mass="12965">MLKVTESGKLRDLEDSMLASLKCLDLDAQKDSGDPSLSPNSFWVLFVFTGGTSTTALVIYTFFIHKSVAERKTNWTIMLAAMKKWGNPNRRFSRRDSNINAESPAIPPNASALQAQV</sequence>
<keyword evidence="3" id="KW-0675">Receptor</keyword>
<keyword evidence="4" id="KW-1185">Reference proteome</keyword>
<proteinExistence type="predicted"/>
<dbReference type="Proteomes" id="UP000250321">
    <property type="component" value="Unassembled WGS sequence"/>
</dbReference>
<reference evidence="3 4" key="1">
    <citation type="submission" date="2018-02" db="EMBL/GenBank/DDBJ databases">
        <title>Draft genome of wild Prunus yedoensis var. nudiflora.</title>
        <authorList>
            <person name="Baek S."/>
            <person name="Kim J.-H."/>
            <person name="Choi K."/>
            <person name="Kim G.-B."/>
            <person name="Cho A."/>
            <person name="Jang H."/>
            <person name="Shin C.-H."/>
            <person name="Yu H.-J."/>
            <person name="Mun J.-H."/>
        </authorList>
    </citation>
    <scope>NUCLEOTIDE SEQUENCE [LARGE SCALE GENOMIC DNA]</scope>
    <source>
        <strain evidence="4">cv. Jeju island</strain>
        <tissue evidence="3">Leaf</tissue>
    </source>
</reference>
<name>A0A314XRC5_PRUYE</name>
<gene>
    <name evidence="3" type="ORF">Pyn_37205</name>
</gene>
<dbReference type="OrthoDB" id="1746668at2759"/>
<keyword evidence="2" id="KW-0472">Membrane</keyword>
<organism evidence="3 4">
    <name type="scientific">Prunus yedoensis var. nudiflora</name>
    <dbReference type="NCBI Taxonomy" id="2094558"/>
    <lineage>
        <taxon>Eukaryota</taxon>
        <taxon>Viridiplantae</taxon>
        <taxon>Streptophyta</taxon>
        <taxon>Embryophyta</taxon>
        <taxon>Tracheophyta</taxon>
        <taxon>Spermatophyta</taxon>
        <taxon>Magnoliopsida</taxon>
        <taxon>eudicotyledons</taxon>
        <taxon>Gunneridae</taxon>
        <taxon>Pentapetalae</taxon>
        <taxon>rosids</taxon>
        <taxon>fabids</taxon>
        <taxon>Rosales</taxon>
        <taxon>Rosaceae</taxon>
        <taxon>Amygdaloideae</taxon>
        <taxon>Amygdaleae</taxon>
        <taxon>Prunus</taxon>
    </lineage>
</organism>
<evidence type="ECO:0000256" key="1">
    <source>
        <dbReference type="SAM" id="MobiDB-lite"/>
    </source>
</evidence>